<keyword evidence="1 2" id="KW-0694">RNA-binding</keyword>
<feature type="region of interest" description="Disordered" evidence="3">
    <location>
        <begin position="1"/>
        <end position="77"/>
    </location>
</feature>
<dbReference type="Pfam" id="PF13865">
    <property type="entry name" value="FoP_duplication"/>
    <property type="match status" value="1"/>
</dbReference>
<feature type="region of interest" description="Disordered" evidence="3">
    <location>
        <begin position="190"/>
        <end position="333"/>
    </location>
</feature>
<dbReference type="SMART" id="SM01218">
    <property type="entry name" value="FoP_duplication"/>
    <property type="match status" value="1"/>
</dbReference>
<keyword evidence="6" id="KW-1185">Reference proteome</keyword>
<dbReference type="SUPFAM" id="SSF54928">
    <property type="entry name" value="RNA-binding domain, RBD"/>
    <property type="match status" value="1"/>
</dbReference>
<organism evidence="5 6">
    <name type="scientific">Lepidopterella palustris CBS 459.81</name>
    <dbReference type="NCBI Taxonomy" id="1314670"/>
    <lineage>
        <taxon>Eukaryota</taxon>
        <taxon>Fungi</taxon>
        <taxon>Dikarya</taxon>
        <taxon>Ascomycota</taxon>
        <taxon>Pezizomycotina</taxon>
        <taxon>Dothideomycetes</taxon>
        <taxon>Pleosporomycetidae</taxon>
        <taxon>Mytilinidiales</taxon>
        <taxon>Argynnaceae</taxon>
        <taxon>Lepidopterella</taxon>
    </lineage>
</organism>
<proteinExistence type="predicted"/>
<dbReference type="InterPro" id="IPR012677">
    <property type="entry name" value="Nucleotide-bd_a/b_plait_sf"/>
</dbReference>
<dbReference type="InterPro" id="IPR025715">
    <property type="entry name" value="FoP_C"/>
</dbReference>
<dbReference type="SMART" id="SM00360">
    <property type="entry name" value="RRM"/>
    <property type="match status" value="1"/>
</dbReference>
<feature type="compositionally biased region" description="Basic and acidic residues" evidence="3">
    <location>
        <begin position="52"/>
        <end position="77"/>
    </location>
</feature>
<protein>
    <submittedName>
        <fullName evidence="5">RNA-binding domain-containing protein</fullName>
    </submittedName>
</protein>
<feature type="domain" description="RRM" evidence="4">
    <location>
        <begin position="112"/>
        <end position="189"/>
    </location>
</feature>
<feature type="compositionally biased region" description="Basic and acidic residues" evidence="3">
    <location>
        <begin position="13"/>
        <end position="37"/>
    </location>
</feature>
<dbReference type="PROSITE" id="PS50102">
    <property type="entry name" value="RRM"/>
    <property type="match status" value="1"/>
</dbReference>
<dbReference type="PANTHER" id="PTHR19965">
    <property type="entry name" value="RNA AND EXPORT FACTOR BINDING PROTEIN"/>
    <property type="match status" value="1"/>
</dbReference>
<feature type="compositionally biased region" description="Basic and acidic residues" evidence="3">
    <location>
        <begin position="210"/>
        <end position="234"/>
    </location>
</feature>
<dbReference type="InterPro" id="IPR000504">
    <property type="entry name" value="RRM_dom"/>
</dbReference>
<dbReference type="PANTHER" id="PTHR19965:SF82">
    <property type="entry name" value="THO COMPLEX SUBUNIT 4"/>
    <property type="match status" value="1"/>
</dbReference>
<dbReference type="GO" id="GO:0005634">
    <property type="term" value="C:nucleus"/>
    <property type="evidence" value="ECO:0007669"/>
    <property type="project" value="TreeGrafter"/>
</dbReference>
<reference evidence="5 6" key="1">
    <citation type="journal article" date="2016" name="Nat. Commun.">
        <title>Ectomycorrhizal ecology is imprinted in the genome of the dominant symbiotic fungus Cenococcum geophilum.</title>
        <authorList>
            <consortium name="DOE Joint Genome Institute"/>
            <person name="Peter M."/>
            <person name="Kohler A."/>
            <person name="Ohm R.A."/>
            <person name="Kuo A."/>
            <person name="Krutzmann J."/>
            <person name="Morin E."/>
            <person name="Arend M."/>
            <person name="Barry K.W."/>
            <person name="Binder M."/>
            <person name="Choi C."/>
            <person name="Clum A."/>
            <person name="Copeland A."/>
            <person name="Grisel N."/>
            <person name="Haridas S."/>
            <person name="Kipfer T."/>
            <person name="LaButti K."/>
            <person name="Lindquist E."/>
            <person name="Lipzen A."/>
            <person name="Maire R."/>
            <person name="Meier B."/>
            <person name="Mihaltcheva S."/>
            <person name="Molinier V."/>
            <person name="Murat C."/>
            <person name="Poggeler S."/>
            <person name="Quandt C.A."/>
            <person name="Sperisen C."/>
            <person name="Tritt A."/>
            <person name="Tisserant E."/>
            <person name="Crous P.W."/>
            <person name="Henrissat B."/>
            <person name="Nehls U."/>
            <person name="Egli S."/>
            <person name="Spatafora J.W."/>
            <person name="Grigoriev I.V."/>
            <person name="Martin F.M."/>
        </authorList>
    </citation>
    <scope>NUCLEOTIDE SEQUENCE [LARGE SCALE GENOMIC DNA]</scope>
    <source>
        <strain evidence="5 6">CBS 459.81</strain>
    </source>
</reference>
<dbReference type="OrthoDB" id="5382468at2759"/>
<dbReference type="Proteomes" id="UP000250266">
    <property type="component" value="Unassembled WGS sequence"/>
</dbReference>
<dbReference type="EMBL" id="KV744980">
    <property type="protein sequence ID" value="OCK79950.1"/>
    <property type="molecule type" value="Genomic_DNA"/>
</dbReference>
<evidence type="ECO:0000256" key="2">
    <source>
        <dbReference type="PROSITE-ProRule" id="PRU00176"/>
    </source>
</evidence>
<accession>A0A8E2E9V9</accession>
<dbReference type="InterPro" id="IPR051229">
    <property type="entry name" value="ALYREF_mRNA_export"/>
</dbReference>
<name>A0A8E2E9V9_9PEZI</name>
<gene>
    <name evidence="5" type="ORF">K432DRAFT_382611</name>
</gene>
<evidence type="ECO:0000259" key="4">
    <source>
        <dbReference type="PROSITE" id="PS50102"/>
    </source>
</evidence>
<evidence type="ECO:0000313" key="6">
    <source>
        <dbReference type="Proteomes" id="UP000250266"/>
    </source>
</evidence>
<dbReference type="InterPro" id="IPR035979">
    <property type="entry name" value="RBD_domain_sf"/>
</dbReference>
<dbReference type="Gene3D" id="3.30.70.330">
    <property type="match status" value="1"/>
</dbReference>
<dbReference type="Pfam" id="PF00076">
    <property type="entry name" value="RRM_1"/>
    <property type="match status" value="1"/>
</dbReference>
<dbReference type="GO" id="GO:0003729">
    <property type="term" value="F:mRNA binding"/>
    <property type="evidence" value="ECO:0007669"/>
    <property type="project" value="TreeGrafter"/>
</dbReference>
<evidence type="ECO:0000313" key="5">
    <source>
        <dbReference type="EMBL" id="OCK79950.1"/>
    </source>
</evidence>
<feature type="compositionally biased region" description="Acidic residues" evidence="3">
    <location>
        <begin position="1"/>
        <end position="12"/>
    </location>
</feature>
<dbReference type="AlphaFoldDB" id="A0A8E2E9V9"/>
<evidence type="ECO:0000256" key="1">
    <source>
        <dbReference type="ARBA" id="ARBA00022884"/>
    </source>
</evidence>
<evidence type="ECO:0000256" key="3">
    <source>
        <dbReference type="SAM" id="MobiDB-lite"/>
    </source>
</evidence>
<sequence>MDDFHDDLEPKEDDYSFRTRLHGDNEDRHRERPEHAEVSSLRSRGQRAPRGRRNDAYPRDGVKKSYREQPKPLDREEWVHDRFQVDDGSNRRARNADSYRPVEDKLIVEDGYKVKLWNLHYSVTERELNSTFQRFGPVMTAQIVFDRQDRSTGIAFVTYAYLEDAQNAVAEADGTTSQGQLVRAQLVNTTTTAKPARNPFDSVVPPSRSLFDRIETPHGIRADRTQSPVRHSDVSKPPPAGIDRYVPGQGGHRGSVPRVQRNHSGSRNPTRRPGTRREAGGRGASARAKTKTKEELDAEMEEYFAKLGGGNREETAAAEGSGNGGLEDFEMDI</sequence>